<dbReference type="CDD" id="cd11476">
    <property type="entry name" value="SLC5sbd_DUR3"/>
    <property type="match status" value="1"/>
</dbReference>
<evidence type="ECO:0000313" key="10">
    <source>
        <dbReference type="EMBL" id="CDI53487.1"/>
    </source>
</evidence>
<feature type="transmembrane region" description="Helical" evidence="9">
    <location>
        <begin position="634"/>
        <end position="658"/>
    </location>
</feature>
<accession>A0A077R3U5</accession>
<feature type="transmembrane region" description="Helical" evidence="9">
    <location>
        <begin position="12"/>
        <end position="34"/>
    </location>
</feature>
<feature type="region of interest" description="Disordered" evidence="8">
    <location>
        <begin position="685"/>
        <end position="725"/>
    </location>
</feature>
<reference evidence="10" key="1">
    <citation type="journal article" date="2014" name="Genome Biol. Evol.">
        <title>Gene Loss Rather Than Gene Gain Is Associated with a Host Jump from Monocots to Dicots in the Smut Fungus Melanopsichium pennsylvanicum.</title>
        <authorList>
            <person name="Sharma R."/>
            <person name="Mishra B."/>
            <person name="Runge F."/>
            <person name="Thines M."/>
        </authorList>
    </citation>
    <scope>NUCLEOTIDE SEQUENCE</scope>
    <source>
        <strain evidence="10">4</strain>
    </source>
</reference>
<dbReference type="GO" id="GO:0015606">
    <property type="term" value="F:spermidine transmembrane transporter activity"/>
    <property type="evidence" value="ECO:0007669"/>
    <property type="project" value="TreeGrafter"/>
</dbReference>
<proteinExistence type="inferred from homology"/>
<feature type="transmembrane region" description="Helical" evidence="9">
    <location>
        <begin position="490"/>
        <end position="516"/>
    </location>
</feature>
<feature type="region of interest" description="Disordered" evidence="8">
    <location>
        <begin position="551"/>
        <end position="580"/>
    </location>
</feature>
<feature type="transmembrane region" description="Helical" evidence="9">
    <location>
        <begin position="254"/>
        <end position="273"/>
    </location>
</feature>
<dbReference type="EMBL" id="HG529581">
    <property type="protein sequence ID" value="CDI53487.1"/>
    <property type="molecule type" value="Genomic_DNA"/>
</dbReference>
<protein>
    <submittedName>
        <fullName evidence="10">Probable DUR3-Urea permease</fullName>
    </submittedName>
</protein>
<dbReference type="InterPro" id="IPR038377">
    <property type="entry name" value="Na/Glc_symporter_sf"/>
</dbReference>
<keyword evidence="4 9" id="KW-0812">Transmembrane</keyword>
<dbReference type="PANTHER" id="PTHR46154:SF4">
    <property type="entry name" value="UREA ACTIVE TRANSPORTER"/>
    <property type="match status" value="1"/>
</dbReference>
<evidence type="ECO:0000256" key="2">
    <source>
        <dbReference type="ARBA" id="ARBA00006434"/>
    </source>
</evidence>
<comment type="similarity">
    <text evidence="2 7">Belongs to the sodium:solute symporter (SSF) (TC 2.A.21) family.</text>
</comment>
<evidence type="ECO:0000256" key="8">
    <source>
        <dbReference type="SAM" id="MobiDB-lite"/>
    </source>
</evidence>
<feature type="transmembrane region" description="Helical" evidence="9">
    <location>
        <begin position="193"/>
        <end position="212"/>
    </location>
</feature>
<evidence type="ECO:0000256" key="3">
    <source>
        <dbReference type="ARBA" id="ARBA00022448"/>
    </source>
</evidence>
<dbReference type="AlphaFoldDB" id="A0A077R3U5"/>
<dbReference type="InterPro" id="IPR001734">
    <property type="entry name" value="Na/solute_symporter"/>
</dbReference>
<feature type="compositionally biased region" description="Basic and acidic residues" evidence="8">
    <location>
        <begin position="702"/>
        <end position="712"/>
    </location>
</feature>
<feature type="transmembrane region" description="Helical" evidence="9">
    <location>
        <begin position="353"/>
        <end position="378"/>
    </location>
</feature>
<feature type="transmembrane region" description="Helical" evidence="9">
    <location>
        <begin position="399"/>
        <end position="421"/>
    </location>
</feature>
<dbReference type="Gene3D" id="1.20.1730.10">
    <property type="entry name" value="Sodium/glucose cotransporter"/>
    <property type="match status" value="1"/>
</dbReference>
<name>A0A077R3U5_9BASI</name>
<evidence type="ECO:0000256" key="1">
    <source>
        <dbReference type="ARBA" id="ARBA00004141"/>
    </source>
</evidence>
<feature type="transmembrane region" description="Helical" evidence="9">
    <location>
        <begin position="82"/>
        <end position="106"/>
    </location>
</feature>
<dbReference type="InterPro" id="IPR031155">
    <property type="entry name" value="DUR"/>
</dbReference>
<feature type="transmembrane region" description="Helical" evidence="9">
    <location>
        <begin position="427"/>
        <end position="448"/>
    </location>
</feature>
<feature type="transmembrane region" description="Helical" evidence="9">
    <location>
        <begin position="132"/>
        <end position="157"/>
    </location>
</feature>
<dbReference type="GO" id="GO:0015204">
    <property type="term" value="F:urea transmembrane transporter activity"/>
    <property type="evidence" value="ECO:0007669"/>
    <property type="project" value="InterPro"/>
</dbReference>
<keyword evidence="6 9" id="KW-0472">Membrane</keyword>
<comment type="subcellular location">
    <subcellularLocation>
        <location evidence="1">Membrane</location>
        <topology evidence="1">Multi-pass membrane protein</topology>
    </subcellularLocation>
</comment>
<dbReference type="GO" id="GO:0015489">
    <property type="term" value="F:putrescine transmembrane transporter activity"/>
    <property type="evidence" value="ECO:0007669"/>
    <property type="project" value="TreeGrafter"/>
</dbReference>
<keyword evidence="5 9" id="KW-1133">Transmembrane helix</keyword>
<dbReference type="PROSITE" id="PS50283">
    <property type="entry name" value="NA_SOLUT_SYMP_3"/>
    <property type="match status" value="1"/>
</dbReference>
<feature type="compositionally biased region" description="Low complexity" evidence="8">
    <location>
        <begin position="691"/>
        <end position="701"/>
    </location>
</feature>
<feature type="transmembrane region" description="Helical" evidence="9">
    <location>
        <begin position="601"/>
        <end position="622"/>
    </location>
</feature>
<feature type="compositionally biased region" description="Polar residues" evidence="8">
    <location>
        <begin position="715"/>
        <end position="725"/>
    </location>
</feature>
<evidence type="ECO:0000256" key="5">
    <source>
        <dbReference type="ARBA" id="ARBA00022989"/>
    </source>
</evidence>
<keyword evidence="3" id="KW-0813">Transport</keyword>
<feature type="transmembrane region" description="Helical" evidence="9">
    <location>
        <begin position="163"/>
        <end position="181"/>
    </location>
</feature>
<dbReference type="NCBIfam" id="TIGR00813">
    <property type="entry name" value="sss"/>
    <property type="match status" value="1"/>
</dbReference>
<feature type="transmembrane region" description="Helical" evidence="9">
    <location>
        <begin position="55"/>
        <end position="76"/>
    </location>
</feature>
<dbReference type="PANTHER" id="PTHR46154">
    <property type="match status" value="1"/>
</dbReference>
<evidence type="ECO:0000256" key="4">
    <source>
        <dbReference type="ARBA" id="ARBA00022692"/>
    </source>
</evidence>
<evidence type="ECO:0000256" key="9">
    <source>
        <dbReference type="SAM" id="Phobius"/>
    </source>
</evidence>
<evidence type="ECO:0000256" key="7">
    <source>
        <dbReference type="RuleBase" id="RU362091"/>
    </source>
</evidence>
<feature type="transmembrane region" description="Helical" evidence="9">
    <location>
        <begin position="455"/>
        <end position="478"/>
    </location>
</feature>
<evidence type="ECO:0000256" key="6">
    <source>
        <dbReference type="ARBA" id="ARBA00023136"/>
    </source>
</evidence>
<dbReference type="Pfam" id="PF00474">
    <property type="entry name" value="SSF"/>
    <property type="match status" value="1"/>
</dbReference>
<organism evidence="10">
    <name type="scientific">Melanopsichium pennsylvanicum 4</name>
    <dbReference type="NCBI Taxonomy" id="1398559"/>
    <lineage>
        <taxon>Eukaryota</taxon>
        <taxon>Fungi</taxon>
        <taxon>Dikarya</taxon>
        <taxon>Basidiomycota</taxon>
        <taxon>Ustilaginomycotina</taxon>
        <taxon>Ustilaginomycetes</taxon>
        <taxon>Ustilaginales</taxon>
        <taxon>Ustilaginaceae</taxon>
        <taxon>Melanopsichium</taxon>
    </lineage>
</organism>
<feature type="transmembrane region" description="Helical" evidence="9">
    <location>
        <begin position="294"/>
        <end position="314"/>
    </location>
</feature>
<sequence>MAVPPLSQGVGYGVVIGLGALFAIVVVGISRSLVRYAGISKDAEEFSVARRSLGTGLIAAAVISSWTWSTTLLSSVSTAYNYGVAGAMLYASGNCTQIVLFSTLAIQLKRRAPSVHTYLELVRIRFGTLPHLTYIFFALATNILVCSSVLLGGAAAVNAITGMNVYAALFLLPTSVVAYTLRGGLRSTILADYLHTVIIFIILFVFWLRAYATFPEIGSPAAMYDLLIKAQKGVDIAGNYKGSLLTLKTEGGQYFAWLSALEYTGVVFLDASFHQKGVAAMPEAAFPGYLIGGLAWFSIPFCLATTAGLAALALETTYPGFPTYPNRIPQADVSAGLVLPYAAQALLGKGGSAAVLLLMFMSCTSAISAQMVGVSTVVSYDIFKTYFKPTVSVDKLLHVNQYVVVGFGLFAAAFGSLLHGIGLDLGIIYNLTGIFTGAGLSPLIFIFFDTRLHPAVVFPGIWFNFLSGVTVWLTVAWHKYGVVNLGSVGGVIPCLAGCGTGIGVGLVLSTISVLFFPREFGWDKIPEILEQQHKEQVERTAKHQLRLHLHRHEQQQGGENPPSSSDEKPSSITSADPDPRTQLEIIENDPSYNRAHLDRSFRIAIISALTIFVVITIIWPFSLYRDYIFTRTFFQGWVIVSFIWAIFAFVGVGIFPAIQGIPVAKVIIKNLKNKVTGSEVEVIREERRGSEGTTTTTATSEKVGETPAEIKQKHLQTQNDSAYIA</sequence>
<dbReference type="GO" id="GO:0005886">
    <property type="term" value="C:plasma membrane"/>
    <property type="evidence" value="ECO:0007669"/>
    <property type="project" value="TreeGrafter"/>
</dbReference>